<dbReference type="EMBL" id="DAAUKO010000009">
    <property type="protein sequence ID" value="HAF1614453.1"/>
    <property type="molecule type" value="Genomic_DNA"/>
</dbReference>
<comment type="caution">
    <text evidence="1">The sequence shown here is derived from an EMBL/GenBank/DDBJ whole genome shotgun (WGS) entry which is preliminary data.</text>
</comment>
<protein>
    <submittedName>
        <fullName evidence="1">Uncharacterized protein</fullName>
    </submittedName>
</protein>
<evidence type="ECO:0000313" key="1">
    <source>
        <dbReference type="EMBL" id="HAF1614453.1"/>
    </source>
</evidence>
<gene>
    <name evidence="1" type="ORF">G9B49_003435</name>
</gene>
<dbReference type="AlphaFoldDB" id="A0A742ZJ76"/>
<sequence>MKKLILLNIILTFVSFYTMATTTLSSEIKKHELTLSWEGIVPKSTFPGVSGEFLGKTIVTSALRSEKIDKNDDSRKESERTEELIIKSLIKIKNNGTTSSENNSIILNKINVFQTKDSVSNTLEKNRESSIKINHYARINTDNSTESKYALMIDLRTSVIDSDVPPSHYRVMMPLIFSVNI</sequence>
<reference evidence="1" key="1">
    <citation type="journal article" date="2018" name="Genome Biol.">
        <title>SKESA: strategic k-mer extension for scrupulous assemblies.</title>
        <authorList>
            <person name="Souvorov A."/>
            <person name="Agarwala R."/>
            <person name="Lipman D.J."/>
        </authorList>
    </citation>
    <scope>NUCLEOTIDE SEQUENCE</scope>
    <source>
        <strain evidence="1">MA.03-3818</strain>
    </source>
</reference>
<organism evidence="1">
    <name type="scientific">Salmonella enterica</name>
    <name type="common">Salmonella choleraesuis</name>
    <dbReference type="NCBI Taxonomy" id="28901"/>
    <lineage>
        <taxon>Bacteria</taxon>
        <taxon>Pseudomonadati</taxon>
        <taxon>Pseudomonadota</taxon>
        <taxon>Gammaproteobacteria</taxon>
        <taxon>Enterobacterales</taxon>
        <taxon>Enterobacteriaceae</taxon>
        <taxon>Salmonella</taxon>
    </lineage>
</organism>
<name>A0A742ZJ76_SALER</name>
<accession>A0A742ZJ76</accession>
<proteinExistence type="predicted"/>
<reference evidence="1" key="2">
    <citation type="submission" date="2020-02" db="EMBL/GenBank/DDBJ databases">
        <authorList>
            <consortium name="NCBI Pathogen Detection Project"/>
        </authorList>
    </citation>
    <scope>NUCLEOTIDE SEQUENCE</scope>
    <source>
        <strain evidence="1">MA.03-3818</strain>
    </source>
</reference>